<organism evidence="1 2">
    <name type="scientific">Bifidobacterium callitrichidarum</name>
    <dbReference type="NCBI Taxonomy" id="2052941"/>
    <lineage>
        <taxon>Bacteria</taxon>
        <taxon>Bacillati</taxon>
        <taxon>Actinomycetota</taxon>
        <taxon>Actinomycetes</taxon>
        <taxon>Bifidobacteriales</taxon>
        <taxon>Bifidobacteriaceae</taxon>
        <taxon>Bifidobacterium</taxon>
    </lineage>
</organism>
<evidence type="ECO:0000313" key="1">
    <source>
        <dbReference type="EMBL" id="PWG66747.1"/>
    </source>
</evidence>
<proteinExistence type="predicted"/>
<dbReference type="Proteomes" id="UP000245876">
    <property type="component" value="Unassembled WGS sequence"/>
</dbReference>
<accession>A0A2U2NCC8</accession>
<dbReference type="AlphaFoldDB" id="A0A2U2NCC8"/>
<dbReference type="RefSeq" id="WP_109056316.1">
    <property type="nucleotide sequence ID" value="NZ_QFFM01000003.1"/>
</dbReference>
<gene>
    <name evidence="1" type="ORF">DF196_02255</name>
</gene>
<name>A0A2U2NCC8_9BIFI</name>
<sequence>MLTVEYKTKTGEWIKAIDKEWATRRGVEHWLNHTWAGVGLTCRYEHVRVVGEESRRKPFTGIDPTGWVHVGDVFHCRWGYDTINNDFYEVVSVSPSGKTCTIRQINTLIDGDPNYPGGCYARPQLTGDDHFCGQPIPRKRIRVFQPTSGRASCSITMSPGMGSAMLMEPEDYVQGYMEDHCD</sequence>
<dbReference type="OrthoDB" id="5149874at2"/>
<keyword evidence="2" id="KW-1185">Reference proteome</keyword>
<evidence type="ECO:0000313" key="2">
    <source>
        <dbReference type="Proteomes" id="UP000245876"/>
    </source>
</evidence>
<reference evidence="1 2" key="1">
    <citation type="journal article" date="2018" name="Int. J. Syst. Evol. Microbiol.">
        <title>Bifidobacterium callitrichidarum sp. nov. from the faeces of the emperor tamarin (Saguinus imperator).</title>
        <authorList>
            <person name="Modesto M."/>
            <person name="Michelini S."/>
            <person name="Sansosti M.C."/>
            <person name="De Filippo C."/>
            <person name="Cavalieri D."/>
            <person name="Qvirist L."/>
            <person name="Andlid T."/>
            <person name="Spiezio C."/>
            <person name="Sandri C."/>
            <person name="Pascarelli S."/>
            <person name="Sgorbati B."/>
            <person name="Mattarelli P."/>
        </authorList>
    </citation>
    <scope>NUCLEOTIDE SEQUENCE [LARGE SCALE GENOMIC DNA]</scope>
    <source>
        <strain evidence="1 2">TRI 5</strain>
    </source>
</reference>
<comment type="caution">
    <text evidence="1">The sequence shown here is derived from an EMBL/GenBank/DDBJ whole genome shotgun (WGS) entry which is preliminary data.</text>
</comment>
<dbReference type="EMBL" id="QFFM01000003">
    <property type="protein sequence ID" value="PWG66747.1"/>
    <property type="molecule type" value="Genomic_DNA"/>
</dbReference>
<protein>
    <submittedName>
        <fullName evidence="1">Uncharacterized protein</fullName>
    </submittedName>
</protein>